<comment type="caution">
    <text evidence="1">The sequence shown here is derived from an EMBL/GenBank/DDBJ whole genome shotgun (WGS) entry which is preliminary data.</text>
</comment>
<dbReference type="Proteomes" id="UP000186601">
    <property type="component" value="Unassembled WGS sequence"/>
</dbReference>
<dbReference type="EMBL" id="MLYV02000328">
    <property type="protein sequence ID" value="PSS08913.1"/>
    <property type="molecule type" value="Genomic_DNA"/>
</dbReference>
<name>A0A2R6QIS9_9APHY</name>
<keyword evidence="2" id="KW-1185">Reference proteome</keyword>
<evidence type="ECO:0000313" key="2">
    <source>
        <dbReference type="Proteomes" id="UP000186601"/>
    </source>
</evidence>
<organism evidence="1 2">
    <name type="scientific">Hermanssonia centrifuga</name>
    <dbReference type="NCBI Taxonomy" id="98765"/>
    <lineage>
        <taxon>Eukaryota</taxon>
        <taxon>Fungi</taxon>
        <taxon>Dikarya</taxon>
        <taxon>Basidiomycota</taxon>
        <taxon>Agaricomycotina</taxon>
        <taxon>Agaricomycetes</taxon>
        <taxon>Polyporales</taxon>
        <taxon>Meruliaceae</taxon>
        <taxon>Hermanssonia</taxon>
    </lineage>
</organism>
<proteinExistence type="predicted"/>
<reference evidence="1 2" key="1">
    <citation type="submission" date="2018-02" db="EMBL/GenBank/DDBJ databases">
        <title>Genome sequence of the basidiomycete white-rot fungus Phlebia centrifuga.</title>
        <authorList>
            <person name="Granchi Z."/>
            <person name="Peng M."/>
            <person name="de Vries R.P."/>
            <person name="Hilden K."/>
            <person name="Makela M.R."/>
            <person name="Grigoriev I."/>
            <person name="Riley R."/>
        </authorList>
    </citation>
    <scope>NUCLEOTIDE SEQUENCE [LARGE SCALE GENOMIC DNA]</scope>
    <source>
        <strain evidence="1 2">FBCC195</strain>
    </source>
</reference>
<sequence length="73" mass="7844">MNAESKTVTWQLSPTTTSEKANIVQMPGSLVILGCTRCLITVEFPAQTGVRRSEASAIVAPRLVLPSSLSRKD</sequence>
<evidence type="ECO:0000313" key="1">
    <source>
        <dbReference type="EMBL" id="PSS08913.1"/>
    </source>
</evidence>
<dbReference type="PROSITE" id="PS51257">
    <property type="entry name" value="PROKAR_LIPOPROTEIN"/>
    <property type="match status" value="1"/>
</dbReference>
<gene>
    <name evidence="1" type="ORF">PHLCEN_2v3403</name>
</gene>
<accession>A0A2R6QIS9</accession>
<dbReference type="AlphaFoldDB" id="A0A2R6QIS9"/>
<protein>
    <submittedName>
        <fullName evidence="1">Uncharacterized protein</fullName>
    </submittedName>
</protein>